<dbReference type="InterPro" id="IPR003018">
    <property type="entry name" value="GAF"/>
</dbReference>
<reference evidence="7 8" key="1">
    <citation type="submission" date="2024-09" db="EMBL/GenBank/DDBJ databases">
        <title>Floridaenema gen nov. (Aerosakkonemataceae, Aerosakkonematales ord. nov., Cyanobacteria) from benthic tropical and subtropical fresh waters, with the description of four new species.</title>
        <authorList>
            <person name="Moretto J.A."/>
            <person name="Berthold D.E."/>
            <person name="Lefler F.W."/>
            <person name="Huang I.-S."/>
            <person name="Laughinghouse H. IV."/>
        </authorList>
    </citation>
    <scope>NUCLEOTIDE SEQUENCE [LARGE SCALE GENOMIC DNA]</scope>
    <source>
        <strain evidence="7 8">BLCC-F46</strain>
    </source>
</reference>
<evidence type="ECO:0000256" key="3">
    <source>
        <dbReference type="PROSITE-ProRule" id="PRU00169"/>
    </source>
</evidence>
<dbReference type="InterPro" id="IPR000160">
    <property type="entry name" value="GGDEF_dom"/>
</dbReference>
<evidence type="ECO:0000256" key="2">
    <source>
        <dbReference type="ARBA" id="ARBA00022777"/>
    </source>
</evidence>
<dbReference type="GO" id="GO:0052621">
    <property type="term" value="F:diguanylate cyclase activity"/>
    <property type="evidence" value="ECO:0007669"/>
    <property type="project" value="UniProtKB-EC"/>
</dbReference>
<evidence type="ECO:0000313" key="8">
    <source>
        <dbReference type="Proteomes" id="UP001576774"/>
    </source>
</evidence>
<dbReference type="Gene3D" id="3.40.50.2300">
    <property type="match status" value="1"/>
</dbReference>
<keyword evidence="8" id="KW-1185">Reference proteome</keyword>
<proteinExistence type="predicted"/>
<keyword evidence="4" id="KW-0175">Coiled coil</keyword>
<dbReference type="Proteomes" id="UP001576774">
    <property type="component" value="Unassembled WGS sequence"/>
</dbReference>
<dbReference type="InterPro" id="IPR011006">
    <property type="entry name" value="CheY-like_superfamily"/>
</dbReference>
<dbReference type="InterPro" id="IPR029016">
    <property type="entry name" value="GAF-like_dom_sf"/>
</dbReference>
<keyword evidence="1 7" id="KW-0808">Transferase</keyword>
<feature type="modified residue" description="4-aspartylphosphate" evidence="3">
    <location>
        <position position="61"/>
    </location>
</feature>
<dbReference type="InterPro" id="IPR029787">
    <property type="entry name" value="Nucleotide_cyclase"/>
</dbReference>
<dbReference type="CDD" id="cd19920">
    <property type="entry name" value="REC_PA4781-like"/>
    <property type="match status" value="1"/>
</dbReference>
<dbReference type="InterPro" id="IPR001789">
    <property type="entry name" value="Sig_transdc_resp-reg_receiver"/>
</dbReference>
<evidence type="ECO:0000259" key="6">
    <source>
        <dbReference type="PROSITE" id="PS50887"/>
    </source>
</evidence>
<evidence type="ECO:0000259" key="5">
    <source>
        <dbReference type="PROSITE" id="PS50110"/>
    </source>
</evidence>
<dbReference type="SUPFAM" id="SSF52172">
    <property type="entry name" value="CheY-like"/>
    <property type="match status" value="1"/>
</dbReference>
<dbReference type="SMART" id="SM00448">
    <property type="entry name" value="REC"/>
    <property type="match status" value="1"/>
</dbReference>
<dbReference type="PROSITE" id="PS50887">
    <property type="entry name" value="GGDEF"/>
    <property type="match status" value="1"/>
</dbReference>
<comment type="caution">
    <text evidence="7">The sequence shown here is derived from an EMBL/GenBank/DDBJ whole genome shotgun (WGS) entry which is preliminary data.</text>
</comment>
<dbReference type="Pfam" id="PF00990">
    <property type="entry name" value="GGDEF"/>
    <property type="match status" value="1"/>
</dbReference>
<keyword evidence="3" id="KW-0597">Phosphoprotein</keyword>
<protein>
    <submittedName>
        <fullName evidence="7">Diguanylate cyclase domain-containing protein</fullName>
        <ecNumber evidence="7">2.7.7.65</ecNumber>
    </submittedName>
</protein>
<dbReference type="NCBIfam" id="TIGR00254">
    <property type="entry name" value="GGDEF"/>
    <property type="match status" value="1"/>
</dbReference>
<evidence type="ECO:0000313" key="7">
    <source>
        <dbReference type="EMBL" id="MFB2877996.1"/>
    </source>
</evidence>
<evidence type="ECO:0000256" key="4">
    <source>
        <dbReference type="SAM" id="Coils"/>
    </source>
</evidence>
<dbReference type="CDD" id="cd01949">
    <property type="entry name" value="GGDEF"/>
    <property type="match status" value="1"/>
</dbReference>
<dbReference type="SUPFAM" id="SSF55781">
    <property type="entry name" value="GAF domain-like"/>
    <property type="match status" value="1"/>
</dbReference>
<name>A0ABV4X5D0_9CYAN</name>
<dbReference type="PANTHER" id="PTHR45138">
    <property type="entry name" value="REGULATORY COMPONENTS OF SENSORY TRANSDUCTION SYSTEM"/>
    <property type="match status" value="1"/>
</dbReference>
<dbReference type="SUPFAM" id="SSF55073">
    <property type="entry name" value="Nucleotide cyclase"/>
    <property type="match status" value="1"/>
</dbReference>
<dbReference type="InterPro" id="IPR050469">
    <property type="entry name" value="Diguanylate_Cyclase"/>
</dbReference>
<keyword evidence="7" id="KW-0548">Nucleotidyltransferase</keyword>
<evidence type="ECO:0000256" key="1">
    <source>
        <dbReference type="ARBA" id="ARBA00022679"/>
    </source>
</evidence>
<organism evidence="7 8">
    <name type="scientific">Floridaenema aerugineum BLCC-F46</name>
    <dbReference type="NCBI Taxonomy" id="3153654"/>
    <lineage>
        <taxon>Bacteria</taxon>
        <taxon>Bacillati</taxon>
        <taxon>Cyanobacteriota</taxon>
        <taxon>Cyanophyceae</taxon>
        <taxon>Oscillatoriophycideae</taxon>
        <taxon>Aerosakkonematales</taxon>
        <taxon>Aerosakkonemataceae</taxon>
        <taxon>Floridanema</taxon>
        <taxon>Floridanema aerugineum</taxon>
    </lineage>
</organism>
<feature type="domain" description="Response regulatory" evidence="5">
    <location>
        <begin position="12"/>
        <end position="128"/>
    </location>
</feature>
<dbReference type="RefSeq" id="WP_413271082.1">
    <property type="nucleotide sequence ID" value="NZ_JBHFNQ010000108.1"/>
</dbReference>
<dbReference type="EC" id="2.7.7.65" evidence="7"/>
<dbReference type="PROSITE" id="PS50110">
    <property type="entry name" value="RESPONSE_REGULATORY"/>
    <property type="match status" value="1"/>
</dbReference>
<dbReference type="Gene3D" id="3.30.70.270">
    <property type="match status" value="1"/>
</dbReference>
<dbReference type="Gene3D" id="3.30.450.40">
    <property type="match status" value="1"/>
</dbReference>
<dbReference type="Pfam" id="PF00072">
    <property type="entry name" value="Response_reg"/>
    <property type="match status" value="1"/>
</dbReference>
<gene>
    <name evidence="7" type="ORF">ACE1CC_14185</name>
</gene>
<dbReference type="PANTHER" id="PTHR45138:SF9">
    <property type="entry name" value="DIGUANYLATE CYCLASE DGCM-RELATED"/>
    <property type="match status" value="1"/>
</dbReference>
<feature type="domain" description="GGDEF" evidence="6">
    <location>
        <begin position="369"/>
        <end position="506"/>
    </location>
</feature>
<keyword evidence="2" id="KW-0418">Kinase</keyword>
<dbReference type="Pfam" id="PF13185">
    <property type="entry name" value="GAF_2"/>
    <property type="match status" value="1"/>
</dbReference>
<feature type="coiled-coil region" evidence="4">
    <location>
        <begin position="121"/>
        <end position="159"/>
    </location>
</feature>
<dbReference type="EMBL" id="JBHFNQ010000108">
    <property type="protein sequence ID" value="MFB2877996.1"/>
    <property type="molecule type" value="Genomic_DNA"/>
</dbReference>
<dbReference type="SMART" id="SM00267">
    <property type="entry name" value="GGDEF"/>
    <property type="match status" value="1"/>
</dbReference>
<sequence length="510" mass="57454">MSKSKSTEYKADILIVDDTPDNLRLLSNMLMSQGYQVRKAINGQLALKGVEVSQPDLILLDINMPEINGYEVCKQLKSGEKTRHIPVIFISALDETLDKVKAFQVGGVDYITKPFQVEEVLARVENQLTIHQLQKQLYQQNAQLQLEIFEKQKVEEEIRFLFTTTQLISKSGDFNDALKVTLKQLCLAINWDLGEAWVPNNKISKLEYSTGWFTSEKSLEKFIEKSKSLTLAPNHGLPGRIWTSQKIEWVEDISAENKPNFIRQKDAGEVGLKTAFGIPILANDQVLTILVFYKKQLSQPEQRLVDLVNTVATQLASLIQLKRTEAALVKANQELERLATQDGLTGVANRRLFDEYLGIEWLQMYREQLPLSLILCDVDFFKLYNDTYGHLVGDFCLQQVAATINNCIKRPTDLVARYGGEEFAVILPNTDAKGALKVAESIRQKVQALKITHTTSSVSEFVTLSLGVTTVIPNPEINPDILIAITDKALYAAKQQGRNRIVLENLVEKS</sequence>
<dbReference type="InterPro" id="IPR043128">
    <property type="entry name" value="Rev_trsase/Diguanyl_cyclase"/>
</dbReference>
<accession>A0ABV4X5D0</accession>